<gene>
    <name evidence="3" type="ORF">M0813_15275</name>
</gene>
<dbReference type="Proteomes" id="UP001150062">
    <property type="component" value="Unassembled WGS sequence"/>
</dbReference>
<feature type="region of interest" description="Disordered" evidence="2">
    <location>
        <begin position="142"/>
        <end position="167"/>
    </location>
</feature>
<evidence type="ECO:0000313" key="3">
    <source>
        <dbReference type="EMBL" id="KAJ6251188.1"/>
    </source>
</evidence>
<evidence type="ECO:0008006" key="5">
    <source>
        <dbReference type="Google" id="ProtNLM"/>
    </source>
</evidence>
<keyword evidence="4" id="KW-1185">Reference proteome</keyword>
<accession>A0ABQ8Z332</accession>
<name>A0ABQ8Z332_9EUKA</name>
<dbReference type="EMBL" id="JAOAOG010000067">
    <property type="protein sequence ID" value="KAJ6251188.1"/>
    <property type="molecule type" value="Genomic_DNA"/>
</dbReference>
<evidence type="ECO:0000256" key="2">
    <source>
        <dbReference type="SAM" id="MobiDB-lite"/>
    </source>
</evidence>
<feature type="coiled-coil region" evidence="1">
    <location>
        <begin position="270"/>
        <end position="325"/>
    </location>
</feature>
<protein>
    <recommendedName>
        <fullName evidence="5">PAS domain-containing protein</fullName>
    </recommendedName>
</protein>
<sequence length="360" mass="42136">MGNKQISSTHPDFKNYLKIIKKTNKPFILLQSNGEVIFANSATFQLLQIPKKIKDRSKYTLTKLSPDVQPHVNVKTVPYFKKYFTAMLTKKAGQENFMWNYKPTNGKEKWAKVTMTRFKFGNDIIVQVFLEEKTDITQIYESEGNVDNSTDEQSSEENLPIHKSQASTEVDNLSDINSTARVDTNTTKIREKITIINKLLIGVVEPKNDGDNIELKIKKNNQKVSCNQYKKTHSRKKSKEQKKINSQLLKLTQLHLDTMQYKEHRKQLLMDRIQDGNEIIQLEMVKLENQLSRRREGQDNETNQIQNLKKEISEIKKKIFKIKEIIQKFNENAKENENDKNPFDHLLLKIEDLVDFEFNK</sequence>
<evidence type="ECO:0000256" key="1">
    <source>
        <dbReference type="SAM" id="Coils"/>
    </source>
</evidence>
<reference evidence="3" key="1">
    <citation type="submission" date="2022-08" db="EMBL/GenBank/DDBJ databases">
        <title>Novel sulfate-reducing endosymbionts in the free-living metamonad Anaeramoeba.</title>
        <authorList>
            <person name="Jerlstrom-Hultqvist J."/>
            <person name="Cepicka I."/>
            <person name="Gallot-Lavallee L."/>
            <person name="Salas-Leiva D."/>
            <person name="Curtis B.A."/>
            <person name="Zahonova K."/>
            <person name="Pipaliya S."/>
            <person name="Dacks J."/>
            <person name="Roger A.J."/>
        </authorList>
    </citation>
    <scope>NUCLEOTIDE SEQUENCE</scope>
    <source>
        <strain evidence="3">Schooner1</strain>
    </source>
</reference>
<organism evidence="3 4">
    <name type="scientific">Anaeramoeba flamelloides</name>
    <dbReference type="NCBI Taxonomy" id="1746091"/>
    <lineage>
        <taxon>Eukaryota</taxon>
        <taxon>Metamonada</taxon>
        <taxon>Anaeramoebidae</taxon>
        <taxon>Anaeramoeba</taxon>
    </lineage>
</organism>
<comment type="caution">
    <text evidence="3">The sequence shown here is derived from an EMBL/GenBank/DDBJ whole genome shotgun (WGS) entry which is preliminary data.</text>
</comment>
<evidence type="ECO:0000313" key="4">
    <source>
        <dbReference type="Proteomes" id="UP001150062"/>
    </source>
</evidence>
<proteinExistence type="predicted"/>
<keyword evidence="1" id="KW-0175">Coiled coil</keyword>